<dbReference type="HOGENOM" id="CLU_1142715_0_0_1"/>
<evidence type="ECO:0000256" key="1">
    <source>
        <dbReference type="SAM" id="MobiDB-lite"/>
    </source>
</evidence>
<feature type="compositionally biased region" description="Acidic residues" evidence="1">
    <location>
        <begin position="224"/>
        <end position="237"/>
    </location>
</feature>
<evidence type="ECO:0000313" key="3">
    <source>
        <dbReference type="Proteomes" id="UP000053820"/>
    </source>
</evidence>
<evidence type="ECO:0000313" key="2">
    <source>
        <dbReference type="EMBL" id="KIJ63234.1"/>
    </source>
</evidence>
<accession>A0A0C9VCA1</accession>
<feature type="region of interest" description="Disordered" evidence="1">
    <location>
        <begin position="86"/>
        <end position="119"/>
    </location>
</feature>
<keyword evidence="3" id="KW-1185">Reference proteome</keyword>
<feature type="region of interest" description="Disordered" evidence="1">
    <location>
        <begin position="1"/>
        <end position="50"/>
    </location>
</feature>
<reference evidence="2 3" key="1">
    <citation type="submission" date="2014-04" db="EMBL/GenBank/DDBJ databases">
        <title>Evolutionary Origins and Diversification of the Mycorrhizal Mutualists.</title>
        <authorList>
            <consortium name="DOE Joint Genome Institute"/>
            <consortium name="Mycorrhizal Genomics Consortium"/>
            <person name="Kohler A."/>
            <person name="Kuo A."/>
            <person name="Nagy L.G."/>
            <person name="Floudas D."/>
            <person name="Copeland A."/>
            <person name="Barry K.W."/>
            <person name="Cichocki N."/>
            <person name="Veneault-Fourrey C."/>
            <person name="LaButti K."/>
            <person name="Lindquist E.A."/>
            <person name="Lipzen A."/>
            <person name="Lundell T."/>
            <person name="Morin E."/>
            <person name="Murat C."/>
            <person name="Riley R."/>
            <person name="Ohm R."/>
            <person name="Sun H."/>
            <person name="Tunlid A."/>
            <person name="Henrissat B."/>
            <person name="Grigoriev I.V."/>
            <person name="Hibbett D.S."/>
            <person name="Martin F."/>
        </authorList>
    </citation>
    <scope>NUCLEOTIDE SEQUENCE [LARGE SCALE GENOMIC DNA]</scope>
    <source>
        <strain evidence="2 3">MD-312</strain>
    </source>
</reference>
<feature type="compositionally biased region" description="Polar residues" evidence="1">
    <location>
        <begin position="92"/>
        <end position="103"/>
    </location>
</feature>
<dbReference type="EMBL" id="KN839851">
    <property type="protein sequence ID" value="KIJ63234.1"/>
    <property type="molecule type" value="Genomic_DNA"/>
</dbReference>
<feature type="compositionally biased region" description="Basic and acidic residues" evidence="1">
    <location>
        <begin position="110"/>
        <end position="119"/>
    </location>
</feature>
<name>A0A0C9VCA1_9AGAM</name>
<sequence>MALGRNENRSPTGPERESGSTGSRKKTTAGGQAKSACPATREVLQNKNNELSAEVERLMAELQQTQQARDAAEKAAQTAEAAKLIAEEQSRNRSATANGSVTPTVIPKPPDTELKEGGKGRLARAMRLEDNKSEYLAIIATVHYLCPRVGLDYDVRFVDQPPASLGKLFRLARRSHPHLELFQNDWATAALVKQFLQNKRKQQNKKRKMSADGHQRHKRRRFGDDDDDEEEEEDEETPNGQMGRGSGSRVTSTSGDNNGFSELEGEDE</sequence>
<dbReference type="AlphaFoldDB" id="A0A0C9VCA1"/>
<organism evidence="2 3">
    <name type="scientific">Hydnomerulius pinastri MD-312</name>
    <dbReference type="NCBI Taxonomy" id="994086"/>
    <lineage>
        <taxon>Eukaryota</taxon>
        <taxon>Fungi</taxon>
        <taxon>Dikarya</taxon>
        <taxon>Basidiomycota</taxon>
        <taxon>Agaricomycotina</taxon>
        <taxon>Agaricomycetes</taxon>
        <taxon>Agaricomycetidae</taxon>
        <taxon>Boletales</taxon>
        <taxon>Boletales incertae sedis</taxon>
        <taxon>Leucogyrophana</taxon>
    </lineage>
</organism>
<gene>
    <name evidence="2" type="ORF">HYDPIDRAFT_188453</name>
</gene>
<protein>
    <submittedName>
        <fullName evidence="2">Uncharacterized protein</fullName>
    </submittedName>
</protein>
<feature type="compositionally biased region" description="Basic residues" evidence="1">
    <location>
        <begin position="198"/>
        <end position="208"/>
    </location>
</feature>
<dbReference type="Proteomes" id="UP000053820">
    <property type="component" value="Unassembled WGS sequence"/>
</dbReference>
<proteinExistence type="predicted"/>
<dbReference type="OrthoDB" id="2685742at2759"/>
<feature type="region of interest" description="Disordered" evidence="1">
    <location>
        <begin position="198"/>
        <end position="268"/>
    </location>
</feature>